<dbReference type="PANTHER" id="PTHR35149">
    <property type="entry name" value="SLL5132 PROTEIN"/>
    <property type="match status" value="1"/>
</dbReference>
<reference evidence="2 3" key="2">
    <citation type="submission" date="2009-02" db="EMBL/GenBank/DDBJ databases">
        <title>Draft genome sequence of Clostridium asparagiforme (DSM 15981).</title>
        <authorList>
            <person name="Sudarsanam P."/>
            <person name="Ley R."/>
            <person name="Guruge J."/>
            <person name="Turnbaugh P.J."/>
            <person name="Mahowald M."/>
            <person name="Liep D."/>
            <person name="Gordon J."/>
        </authorList>
    </citation>
    <scope>NUCLEOTIDE SEQUENCE [LARGE SCALE GENOMIC DNA]</scope>
    <source>
        <strain evidence="2 3">DSM 15981</strain>
    </source>
</reference>
<dbReference type="Pfam" id="PF03235">
    <property type="entry name" value="GmrSD_N"/>
    <property type="match status" value="1"/>
</dbReference>
<gene>
    <name evidence="2" type="ORF">CLOSTASPAR_00187</name>
</gene>
<dbReference type="Proteomes" id="UP000004756">
    <property type="component" value="Unassembled WGS sequence"/>
</dbReference>
<name>C0CT89_9FIRM</name>
<dbReference type="EMBL" id="ACCJ01000011">
    <property type="protein sequence ID" value="EEG57704.1"/>
    <property type="molecule type" value="Genomic_DNA"/>
</dbReference>
<comment type="caution">
    <text evidence="2">The sequence shown here is derived from an EMBL/GenBank/DDBJ whole genome shotgun (WGS) entry which is preliminary data.</text>
</comment>
<keyword evidence="3" id="KW-1185">Reference proteome</keyword>
<proteinExistence type="predicted"/>
<evidence type="ECO:0000313" key="2">
    <source>
        <dbReference type="EMBL" id="EEG57704.1"/>
    </source>
</evidence>
<evidence type="ECO:0000313" key="3">
    <source>
        <dbReference type="Proteomes" id="UP000004756"/>
    </source>
</evidence>
<dbReference type="AlphaFoldDB" id="C0CT89"/>
<dbReference type="PANTHER" id="PTHR35149:SF1">
    <property type="entry name" value="DUF5655 DOMAIN-CONTAINING PROTEIN"/>
    <property type="match status" value="1"/>
</dbReference>
<dbReference type="HOGENOM" id="CLU_1101377_0_0_9"/>
<protein>
    <recommendedName>
        <fullName evidence="1">GmrSD restriction endonucleases N-terminal domain-containing protein</fullName>
    </recommendedName>
</protein>
<feature type="domain" description="GmrSD restriction endonucleases N-terminal" evidence="1">
    <location>
        <begin position="25"/>
        <end position="224"/>
    </location>
</feature>
<sequence length="252" mass="30035">MNEESFIVTVRELFQVSRKSKDVELFDTDIKKFIIPMYQREYKWTEDKVRTFIRDINDQSKFLGNLILYKNGDTYEITDGQQRVTTLMLILAASYNHMAEDTQEDTNQEQKFLLQYIIKNHDFILQNDTIGQFLKMNKNSIELDISEAADVYSQKDIFDNTYKVVNEELNEISNIKGFINRLLECKLCLLICKNLGETESVERIFLDMNFKLQKLDVEDIFKGYCFQNYRSGFHDELKKWRIDNNRVETDNR</sequence>
<organism evidence="2 3">
    <name type="scientific">[Clostridium] asparagiforme DSM 15981</name>
    <dbReference type="NCBI Taxonomy" id="518636"/>
    <lineage>
        <taxon>Bacteria</taxon>
        <taxon>Bacillati</taxon>
        <taxon>Bacillota</taxon>
        <taxon>Clostridia</taxon>
        <taxon>Lachnospirales</taxon>
        <taxon>Lachnospiraceae</taxon>
        <taxon>Enterocloster</taxon>
    </lineage>
</organism>
<reference evidence="2 3" key="1">
    <citation type="submission" date="2009-01" db="EMBL/GenBank/DDBJ databases">
        <authorList>
            <person name="Fulton L."/>
            <person name="Clifton S."/>
            <person name="Fulton B."/>
            <person name="Xu J."/>
            <person name="Minx P."/>
            <person name="Pepin K.H."/>
            <person name="Johnson M."/>
            <person name="Bhonagiri V."/>
            <person name="Nash W.E."/>
            <person name="Mardis E.R."/>
            <person name="Wilson R.K."/>
        </authorList>
    </citation>
    <scope>NUCLEOTIDE SEQUENCE [LARGE SCALE GENOMIC DNA]</scope>
    <source>
        <strain evidence="2 3">DSM 15981</strain>
    </source>
</reference>
<dbReference type="InterPro" id="IPR004919">
    <property type="entry name" value="GmrSD_N"/>
</dbReference>
<evidence type="ECO:0000259" key="1">
    <source>
        <dbReference type="Pfam" id="PF03235"/>
    </source>
</evidence>
<accession>C0CT89</accession>
<dbReference type="RefSeq" id="WP_007705379.1">
    <property type="nucleotide sequence ID" value="NZ_CP102272.1"/>
</dbReference>